<dbReference type="SUPFAM" id="SSF51905">
    <property type="entry name" value="FAD/NAD(P)-binding domain"/>
    <property type="match status" value="1"/>
</dbReference>
<keyword evidence="2" id="KW-0285">Flavoprotein</keyword>
<dbReference type="InterPro" id="IPR057661">
    <property type="entry name" value="RsdA/BaiN/AoA(So)_Rossmann"/>
</dbReference>
<dbReference type="Gene3D" id="3.50.50.60">
    <property type="entry name" value="FAD/NAD(P)-binding domain"/>
    <property type="match status" value="1"/>
</dbReference>
<feature type="domain" description="RsdA/BaiN/AoA(So)-like Rossmann fold-like" evidence="4">
    <location>
        <begin position="5"/>
        <end position="384"/>
    </location>
</feature>
<evidence type="ECO:0000256" key="3">
    <source>
        <dbReference type="ARBA" id="ARBA00022827"/>
    </source>
</evidence>
<dbReference type="InterPro" id="IPR036188">
    <property type="entry name" value="FAD/NAD-bd_sf"/>
</dbReference>
<dbReference type="Gene3D" id="2.40.30.10">
    <property type="entry name" value="Translation factors"/>
    <property type="match status" value="1"/>
</dbReference>
<dbReference type="InterPro" id="IPR023166">
    <property type="entry name" value="BaiN-like_dom_sf"/>
</dbReference>
<dbReference type="PRINTS" id="PR00411">
    <property type="entry name" value="PNDRDTASEI"/>
</dbReference>
<dbReference type="InterPro" id="IPR055178">
    <property type="entry name" value="RsdA/BaiN/AoA(So)-like_dom"/>
</dbReference>
<protein>
    <submittedName>
        <fullName evidence="6">HI0933 family protein</fullName>
    </submittedName>
</protein>
<evidence type="ECO:0000259" key="4">
    <source>
        <dbReference type="Pfam" id="PF03486"/>
    </source>
</evidence>
<dbReference type="STRING" id="207559.Dde_1530"/>
<comment type="cofactor">
    <cofactor evidence="1">
        <name>FAD</name>
        <dbReference type="ChEBI" id="CHEBI:57692"/>
    </cofactor>
</comment>
<dbReference type="Gene3D" id="1.10.8.260">
    <property type="entry name" value="HI0933 insert domain-like"/>
    <property type="match status" value="1"/>
</dbReference>
<evidence type="ECO:0000256" key="1">
    <source>
        <dbReference type="ARBA" id="ARBA00001974"/>
    </source>
</evidence>
<dbReference type="eggNOG" id="COG2081">
    <property type="taxonomic scope" value="Bacteria"/>
</dbReference>
<reference evidence="6 7" key="1">
    <citation type="journal article" date="2011" name="J. Bacteriol.">
        <title>Complete genome sequence and updated annotation of Desulfovibrio alaskensis G20.</title>
        <authorList>
            <person name="Hauser L.J."/>
            <person name="Land M.L."/>
            <person name="Brown S.D."/>
            <person name="Larimer F."/>
            <person name="Keller K.L."/>
            <person name="Rapp-Giles B.J."/>
            <person name="Price M.N."/>
            <person name="Lin M."/>
            <person name="Bruce D.C."/>
            <person name="Detter J.C."/>
            <person name="Tapia R."/>
            <person name="Han C.S."/>
            <person name="Goodwin L.A."/>
            <person name="Cheng J.F."/>
            <person name="Pitluck S."/>
            <person name="Copeland A."/>
            <person name="Lucas S."/>
            <person name="Nolan M."/>
            <person name="Lapidus A.L."/>
            <person name="Palumbo A.V."/>
            <person name="Wall J.D."/>
        </authorList>
    </citation>
    <scope>NUCLEOTIDE SEQUENCE [LARGE SCALE GENOMIC DNA]</scope>
    <source>
        <strain evidence="7">ATCC BAA 1058 / DSM 17464 / G20</strain>
    </source>
</reference>
<dbReference type="InterPro" id="IPR004792">
    <property type="entry name" value="BaiN-like"/>
</dbReference>
<keyword evidence="7" id="KW-1185">Reference proteome</keyword>
<dbReference type="NCBIfam" id="TIGR00275">
    <property type="entry name" value="aminoacetone oxidase family FAD-binding enzyme"/>
    <property type="match status" value="1"/>
</dbReference>
<dbReference type="AlphaFoldDB" id="Q311R9"/>
<organism evidence="6 7">
    <name type="scientific">Oleidesulfovibrio alaskensis (strain ATCC BAA-1058 / DSM 17464 / G20)</name>
    <name type="common">Desulfovibrio alaskensis</name>
    <dbReference type="NCBI Taxonomy" id="207559"/>
    <lineage>
        <taxon>Bacteria</taxon>
        <taxon>Pseudomonadati</taxon>
        <taxon>Thermodesulfobacteriota</taxon>
        <taxon>Desulfovibrionia</taxon>
        <taxon>Desulfovibrionales</taxon>
        <taxon>Desulfovibrionaceae</taxon>
        <taxon>Oleidesulfovibrio</taxon>
    </lineage>
</organism>
<dbReference type="PRINTS" id="PR00368">
    <property type="entry name" value="FADPNR"/>
</dbReference>
<dbReference type="HOGENOM" id="CLU_025174_2_0_7"/>
<dbReference type="Pfam" id="PF03486">
    <property type="entry name" value="HI0933_like"/>
    <property type="match status" value="1"/>
</dbReference>
<gene>
    <name evidence="6" type="ordered locus">Dde_1530</name>
</gene>
<dbReference type="EMBL" id="CP000112">
    <property type="protein sequence ID" value="ABB38327.1"/>
    <property type="molecule type" value="Genomic_DNA"/>
</dbReference>
<dbReference type="Proteomes" id="UP000002710">
    <property type="component" value="Chromosome"/>
</dbReference>
<accession>Q311R9</accession>
<evidence type="ECO:0000313" key="6">
    <source>
        <dbReference type="EMBL" id="ABB38327.1"/>
    </source>
</evidence>
<dbReference type="RefSeq" id="WP_011367489.1">
    <property type="nucleotide sequence ID" value="NC_007519.1"/>
</dbReference>
<sequence length="391" mass="42106">MITTDILIIGAGASGLTCAARAASGGHSVTLIEGEEKPARKILVSGGGKCNFTNMEVAPANYICENKHFCKSALARWSQWDTISAFAEWGIPYEEREEGRLFCLRSAADVTAMLMQRCKESGCNLHTGTKVTEAGRKDGYFHVVTSRGLYRSKALVLATGSPAWPQTGADDTGHRIAARFGHRIVPVRPALVPLVMPAHWPLHGLSGISLPAAVTCGGKTFTEPLLFTHKGISGPVTLQASSYWKPRQPVCINFLPHEDTAALLRRGGKGKTGNLLCRLLPERLVTSLLDEPLRHRNIAELSAPVIEDIATRVHRHTVVPERTEGMRKAEAACGGVDTAHVSSKTMESTLVSGLYFTGEILDVTGHLGGYNLQWAWASGHAAGTALKEQKS</sequence>
<evidence type="ECO:0000313" key="7">
    <source>
        <dbReference type="Proteomes" id="UP000002710"/>
    </source>
</evidence>
<name>Q311R9_OLEA2</name>
<evidence type="ECO:0000256" key="2">
    <source>
        <dbReference type="ARBA" id="ARBA00022630"/>
    </source>
</evidence>
<dbReference type="PANTHER" id="PTHR42887:SF2">
    <property type="entry name" value="OS12G0638800 PROTEIN"/>
    <property type="match status" value="1"/>
</dbReference>
<proteinExistence type="predicted"/>
<feature type="domain" description="RsdA/BaiN/AoA(So)-like insert" evidence="5">
    <location>
        <begin position="188"/>
        <end position="330"/>
    </location>
</feature>
<dbReference type="KEGG" id="dde:Dde_1530"/>
<evidence type="ECO:0000259" key="5">
    <source>
        <dbReference type="Pfam" id="PF22780"/>
    </source>
</evidence>
<dbReference type="Pfam" id="PF22780">
    <property type="entry name" value="HI0933_like_1st"/>
    <property type="match status" value="1"/>
</dbReference>
<keyword evidence="3" id="KW-0274">FAD</keyword>
<dbReference type="PANTHER" id="PTHR42887">
    <property type="entry name" value="OS12G0638800 PROTEIN"/>
    <property type="match status" value="1"/>
</dbReference>
<dbReference type="SUPFAM" id="SSF160996">
    <property type="entry name" value="HI0933 insert domain-like"/>
    <property type="match status" value="1"/>
</dbReference>